<dbReference type="PANTHER" id="PTHR15681:SF1">
    <property type="entry name" value="MAD2L1-BINDING PROTEIN"/>
    <property type="match status" value="1"/>
</dbReference>
<protein>
    <submittedName>
        <fullName evidence="2">Uncharacterized protein</fullName>
    </submittedName>
</protein>
<dbReference type="AlphaFoldDB" id="A0A0P1AXT3"/>
<dbReference type="OMA" id="GQIPCLY"/>
<dbReference type="RefSeq" id="XP_024582411.1">
    <property type="nucleotide sequence ID" value="XM_024716854.1"/>
</dbReference>
<dbReference type="Proteomes" id="UP000054928">
    <property type="component" value="Unassembled WGS sequence"/>
</dbReference>
<dbReference type="Gene3D" id="3.30.900.20">
    <property type="match status" value="1"/>
</dbReference>
<organism evidence="2 3">
    <name type="scientific">Plasmopara halstedii</name>
    <name type="common">Downy mildew of sunflower</name>
    <dbReference type="NCBI Taxonomy" id="4781"/>
    <lineage>
        <taxon>Eukaryota</taxon>
        <taxon>Sar</taxon>
        <taxon>Stramenopiles</taxon>
        <taxon>Oomycota</taxon>
        <taxon>Peronosporomycetes</taxon>
        <taxon>Peronosporales</taxon>
        <taxon>Peronosporaceae</taxon>
        <taxon>Plasmopara</taxon>
    </lineage>
</organism>
<keyword evidence="3" id="KW-1185">Reference proteome</keyword>
<evidence type="ECO:0000313" key="2">
    <source>
        <dbReference type="EMBL" id="CEG46042.1"/>
    </source>
</evidence>
<dbReference type="GO" id="GO:0007096">
    <property type="term" value="P:regulation of exit from mitosis"/>
    <property type="evidence" value="ECO:0007669"/>
    <property type="project" value="InterPro"/>
</dbReference>
<dbReference type="EMBL" id="CCYD01001884">
    <property type="protein sequence ID" value="CEG46042.1"/>
    <property type="molecule type" value="Genomic_DNA"/>
</dbReference>
<dbReference type="GO" id="GO:0005634">
    <property type="term" value="C:nucleus"/>
    <property type="evidence" value="ECO:0007669"/>
    <property type="project" value="InterPro"/>
</dbReference>
<dbReference type="PANTHER" id="PTHR15681">
    <property type="entry name" value="MAD2L1-BINDING PROTEIN"/>
    <property type="match status" value="1"/>
</dbReference>
<dbReference type="GeneID" id="36397420"/>
<dbReference type="InterPro" id="IPR053729">
    <property type="entry name" value="MAD2L1BP_domain_sf"/>
</dbReference>
<dbReference type="InterPro" id="IPR009511">
    <property type="entry name" value="MAD1/Cdc20-bound-Mad2-bd"/>
</dbReference>
<proteinExistence type="predicted"/>
<feature type="compositionally biased region" description="Polar residues" evidence="1">
    <location>
        <begin position="235"/>
        <end position="252"/>
    </location>
</feature>
<dbReference type="OrthoDB" id="6334764at2759"/>
<accession>A0A0P1AXT3</accession>
<feature type="region of interest" description="Disordered" evidence="1">
    <location>
        <begin position="231"/>
        <end position="252"/>
    </location>
</feature>
<evidence type="ECO:0000256" key="1">
    <source>
        <dbReference type="SAM" id="MobiDB-lite"/>
    </source>
</evidence>
<evidence type="ECO:0000313" key="3">
    <source>
        <dbReference type="Proteomes" id="UP000054928"/>
    </source>
</evidence>
<reference evidence="3" key="1">
    <citation type="submission" date="2014-09" db="EMBL/GenBank/DDBJ databases">
        <authorList>
            <person name="Sharma Rahul"/>
            <person name="Thines Marco"/>
        </authorList>
    </citation>
    <scope>NUCLEOTIDE SEQUENCE [LARGE SCALE GENOMIC DNA]</scope>
</reference>
<name>A0A0P1AXT3_PLAHL</name>
<sequence length="289" mass="32897">MTSIAVTYRTTLDGELRAFMIAQLIKYLLFMRGQIPCLYDELVKVVQRNQEEVGQKLRRQRLPSSGSLKKAIKCVEASELLLSEQINAVFSLQVQKMVLVFGPSLISPREVVILEFKEPNTMVEEDKATSCSMIHSPVSSCEALNLSPTRSRAKLMQMCTKKLMRAVFTQAMEQFTSPLSATKLHIAVLAERQAARIPGFLPKQNFKLRLPKKKRAYNIVITDRVDRTKMDDQFGVNQDQSNRTSNGQSQSPFIAPPHNLEFMWYVLEKPVPGFSDVITTDSKRQRNLR</sequence>